<dbReference type="InterPro" id="IPR043131">
    <property type="entry name" value="BCAT-like_N"/>
</dbReference>
<dbReference type="AlphaFoldDB" id="A0A4S3JPK5"/>
<organism evidence="4 5">
    <name type="scientific">Aspergillus tanneri</name>
    <dbReference type="NCBI Taxonomy" id="1220188"/>
    <lineage>
        <taxon>Eukaryota</taxon>
        <taxon>Fungi</taxon>
        <taxon>Dikarya</taxon>
        <taxon>Ascomycota</taxon>
        <taxon>Pezizomycotina</taxon>
        <taxon>Eurotiomycetes</taxon>
        <taxon>Eurotiomycetidae</taxon>
        <taxon>Eurotiales</taxon>
        <taxon>Aspergillaceae</taxon>
        <taxon>Aspergillus</taxon>
        <taxon>Aspergillus subgen. Circumdati</taxon>
    </lineage>
</organism>
<dbReference type="InterPro" id="IPR005786">
    <property type="entry name" value="B_amino_transII"/>
</dbReference>
<dbReference type="GO" id="GO:0009099">
    <property type="term" value="P:L-valine biosynthetic process"/>
    <property type="evidence" value="ECO:0007669"/>
    <property type="project" value="TreeGrafter"/>
</dbReference>
<dbReference type="Gene3D" id="3.30.470.10">
    <property type="match status" value="1"/>
</dbReference>
<dbReference type="Proteomes" id="UP000308092">
    <property type="component" value="Unassembled WGS sequence"/>
</dbReference>
<evidence type="ECO:0000256" key="2">
    <source>
        <dbReference type="ARBA" id="ARBA00009320"/>
    </source>
</evidence>
<evidence type="ECO:0000313" key="5">
    <source>
        <dbReference type="Proteomes" id="UP000308092"/>
    </source>
</evidence>
<dbReference type="VEuPathDB" id="FungiDB:EYZ11_003776"/>
<evidence type="ECO:0000256" key="3">
    <source>
        <dbReference type="ARBA" id="ARBA00022898"/>
    </source>
</evidence>
<sequence>MKSLHHLTRRKALHHFATPRATWVQSPATINQIWRRNFSVTPATTSQLAGLDPRKLTVTKTTTPKELVPSKDLVFGKTFTDHMLSIEWSASNGWHAPRIVPYQNLSLDPSACVFHYAFECFEGMKAYKDNKGQIRLFRPDKNMERLNKSSSRIALPTVDGEALTKLIGELVSLDHRFIPE</sequence>
<evidence type="ECO:0000256" key="1">
    <source>
        <dbReference type="ARBA" id="ARBA00001933"/>
    </source>
</evidence>
<dbReference type="InterPro" id="IPR036038">
    <property type="entry name" value="Aminotransferase-like"/>
</dbReference>
<dbReference type="GO" id="GO:0009098">
    <property type="term" value="P:L-leucine biosynthetic process"/>
    <property type="evidence" value="ECO:0007669"/>
    <property type="project" value="TreeGrafter"/>
</dbReference>
<evidence type="ECO:0008006" key="6">
    <source>
        <dbReference type="Google" id="ProtNLM"/>
    </source>
</evidence>
<dbReference type="GO" id="GO:0004084">
    <property type="term" value="F:branched-chain-amino-acid transaminase activity"/>
    <property type="evidence" value="ECO:0007669"/>
    <property type="project" value="InterPro"/>
</dbReference>
<reference evidence="4 5" key="1">
    <citation type="submission" date="2019-03" db="EMBL/GenBank/DDBJ databases">
        <title>The genome sequence of a newly discovered highly antifungal drug resistant Aspergillus species, Aspergillus tanneri NIH 1004.</title>
        <authorList>
            <person name="Mounaud S."/>
            <person name="Singh I."/>
            <person name="Joardar V."/>
            <person name="Pakala S."/>
            <person name="Pakala S."/>
            <person name="Venepally P."/>
            <person name="Hoover J."/>
            <person name="Nierman W."/>
            <person name="Chung J."/>
            <person name="Losada L."/>
        </authorList>
    </citation>
    <scope>NUCLEOTIDE SEQUENCE [LARGE SCALE GENOMIC DNA]</scope>
    <source>
        <strain evidence="4 5">NIH1004</strain>
    </source>
</reference>
<keyword evidence="5" id="KW-1185">Reference proteome</keyword>
<dbReference type="PANTHER" id="PTHR11825">
    <property type="entry name" value="SUBGROUP IIII AMINOTRANSFERASE"/>
    <property type="match status" value="1"/>
</dbReference>
<protein>
    <recommendedName>
        <fullName evidence="6">Branched-chain-amino-acid aminotransferase</fullName>
    </recommendedName>
</protein>
<keyword evidence="3" id="KW-0663">Pyridoxal phosphate</keyword>
<comment type="similarity">
    <text evidence="2">Belongs to the class-IV pyridoxal-phosphate-dependent aminotransferase family.</text>
</comment>
<dbReference type="SUPFAM" id="SSF56752">
    <property type="entry name" value="D-aminoacid aminotransferase-like PLP-dependent enzymes"/>
    <property type="match status" value="1"/>
</dbReference>
<dbReference type="GO" id="GO:0005739">
    <property type="term" value="C:mitochondrion"/>
    <property type="evidence" value="ECO:0007669"/>
    <property type="project" value="TreeGrafter"/>
</dbReference>
<dbReference type="PANTHER" id="PTHR11825:SF44">
    <property type="entry name" value="BRANCHED-CHAIN-AMINO-ACID AMINOTRANSFERASE"/>
    <property type="match status" value="1"/>
</dbReference>
<gene>
    <name evidence="4" type="ORF">EYZ11_003776</name>
</gene>
<name>A0A4S3JPK5_9EURO</name>
<dbReference type="STRING" id="1220188.A0A4S3JPK5"/>
<evidence type="ECO:0000313" key="4">
    <source>
        <dbReference type="EMBL" id="THC96767.1"/>
    </source>
</evidence>
<comment type="cofactor">
    <cofactor evidence="1">
        <name>pyridoxal 5'-phosphate</name>
        <dbReference type="ChEBI" id="CHEBI:597326"/>
    </cofactor>
</comment>
<proteinExistence type="inferred from homology"/>
<accession>A0A4S3JPK5</accession>
<comment type="caution">
    <text evidence="4">The sequence shown here is derived from an EMBL/GenBank/DDBJ whole genome shotgun (WGS) entry which is preliminary data.</text>
</comment>
<dbReference type="EMBL" id="SOSA01000100">
    <property type="protein sequence ID" value="THC96767.1"/>
    <property type="molecule type" value="Genomic_DNA"/>
</dbReference>